<keyword evidence="3" id="KW-1185">Reference proteome</keyword>
<dbReference type="EMBL" id="BTGU01000734">
    <property type="protein sequence ID" value="GMN68935.1"/>
    <property type="molecule type" value="Genomic_DNA"/>
</dbReference>
<evidence type="ECO:0000313" key="3">
    <source>
        <dbReference type="Proteomes" id="UP001187192"/>
    </source>
</evidence>
<organism evidence="1 3">
    <name type="scientific">Ficus carica</name>
    <name type="common">Common fig</name>
    <dbReference type="NCBI Taxonomy" id="3494"/>
    <lineage>
        <taxon>Eukaryota</taxon>
        <taxon>Viridiplantae</taxon>
        <taxon>Streptophyta</taxon>
        <taxon>Embryophyta</taxon>
        <taxon>Tracheophyta</taxon>
        <taxon>Spermatophyta</taxon>
        <taxon>Magnoliopsida</taxon>
        <taxon>eudicotyledons</taxon>
        <taxon>Gunneridae</taxon>
        <taxon>Pentapetalae</taxon>
        <taxon>rosids</taxon>
        <taxon>fabids</taxon>
        <taxon>Rosales</taxon>
        <taxon>Moraceae</taxon>
        <taxon>Ficeae</taxon>
        <taxon>Ficus</taxon>
    </lineage>
</organism>
<comment type="caution">
    <text evidence="1">The sequence shown here is derived from an EMBL/GenBank/DDBJ whole genome shotgun (WGS) entry which is preliminary data.</text>
</comment>
<protein>
    <submittedName>
        <fullName evidence="1">Uncharacterized protein</fullName>
    </submittedName>
</protein>
<dbReference type="EMBL" id="BTGU01000733">
    <property type="protein sequence ID" value="GMN68930.1"/>
    <property type="molecule type" value="Genomic_DNA"/>
</dbReference>
<evidence type="ECO:0000313" key="1">
    <source>
        <dbReference type="EMBL" id="GMN68930.1"/>
    </source>
</evidence>
<proteinExistence type="predicted"/>
<reference evidence="1" key="1">
    <citation type="submission" date="2023-07" db="EMBL/GenBank/DDBJ databases">
        <title>draft genome sequence of fig (Ficus carica).</title>
        <authorList>
            <person name="Takahashi T."/>
            <person name="Nishimura K."/>
        </authorList>
    </citation>
    <scope>NUCLEOTIDE SEQUENCE</scope>
</reference>
<sequence length="145" mass="15504">MTRDKASGFINPHIRKEKYFIEVGHIGRKFGDNSPHTSGFTRSWLSDRLISSPGLRVRHTRQAKRVAALTSEGPAAAGSGVARSSFIPCVCEFQQMPARCVAPAAFLPAVTPPGSAKTLFLGCADDGCFDDVAHSGGVWKSRGNS</sequence>
<accession>A0AA88JCN5</accession>
<dbReference type="AlphaFoldDB" id="A0AA88JCN5"/>
<evidence type="ECO:0000313" key="2">
    <source>
        <dbReference type="EMBL" id="GMN68935.1"/>
    </source>
</evidence>
<name>A0AA88JCN5_FICCA</name>
<dbReference type="Proteomes" id="UP001187192">
    <property type="component" value="Unassembled WGS sequence"/>
</dbReference>
<gene>
    <name evidence="1" type="ORF">TIFTF001_037982</name>
    <name evidence="2" type="ORF">TIFTF001_037986</name>
</gene>